<dbReference type="Proteomes" id="UP001303889">
    <property type="component" value="Unassembled WGS sequence"/>
</dbReference>
<dbReference type="PANTHER" id="PTHR33428">
    <property type="entry name" value="CHLOROPHYLLASE-2, CHLOROPLASTIC"/>
    <property type="match status" value="1"/>
</dbReference>
<dbReference type="Gene3D" id="3.40.50.1820">
    <property type="entry name" value="alpha/beta hydrolase"/>
    <property type="match status" value="1"/>
</dbReference>
<feature type="chain" id="PRO_5042920314" evidence="1">
    <location>
        <begin position="18"/>
        <end position="277"/>
    </location>
</feature>
<sequence>MKVNSIIVAAFAGITSASPTLLQERQGGSAASGDGPYGPISVSTDSALANHAIYIPTANTGTAKLPVLVWGEGGCTSDGSSNARFLNAVASYGYLVVASGAPGGRGTTTAAMMTASIDFAVKVAGTGRYVNIDATKVMAAGFSCGGVEAMAMSWDPRVKTIGIFSSGLLTNYTTASTFTKPIIYIIGGSNDVAYQNAERDFKALPAGTPAWKGNLPLGHGGDLNQANGGKFGRAGIAWMEFLFRGNQTAKNYFLADGYKVDGWDVQTHALDQLKPIV</sequence>
<dbReference type="SUPFAM" id="SSF53474">
    <property type="entry name" value="alpha/beta-Hydrolases"/>
    <property type="match status" value="1"/>
</dbReference>
<keyword evidence="3" id="KW-1185">Reference proteome</keyword>
<comment type="caution">
    <text evidence="2">The sequence shown here is derived from an EMBL/GenBank/DDBJ whole genome shotgun (WGS) entry which is preliminary data.</text>
</comment>
<protein>
    <submittedName>
        <fullName evidence="2">Alpha/beta-hydrolase</fullName>
    </submittedName>
</protein>
<dbReference type="PANTHER" id="PTHR33428:SF14">
    <property type="entry name" value="CARBOXYLESTERASE TYPE B DOMAIN-CONTAINING PROTEIN"/>
    <property type="match status" value="1"/>
</dbReference>
<proteinExistence type="predicted"/>
<evidence type="ECO:0000313" key="2">
    <source>
        <dbReference type="EMBL" id="KAK3904063.1"/>
    </source>
</evidence>
<reference evidence="2" key="1">
    <citation type="journal article" date="2023" name="Mol. Phylogenet. Evol.">
        <title>Genome-scale phylogeny and comparative genomics of the fungal order Sordariales.</title>
        <authorList>
            <person name="Hensen N."/>
            <person name="Bonometti L."/>
            <person name="Westerberg I."/>
            <person name="Brannstrom I.O."/>
            <person name="Guillou S."/>
            <person name="Cros-Aarteil S."/>
            <person name="Calhoun S."/>
            <person name="Haridas S."/>
            <person name="Kuo A."/>
            <person name="Mondo S."/>
            <person name="Pangilinan J."/>
            <person name="Riley R."/>
            <person name="LaButti K."/>
            <person name="Andreopoulos B."/>
            <person name="Lipzen A."/>
            <person name="Chen C."/>
            <person name="Yan M."/>
            <person name="Daum C."/>
            <person name="Ng V."/>
            <person name="Clum A."/>
            <person name="Steindorff A."/>
            <person name="Ohm R.A."/>
            <person name="Martin F."/>
            <person name="Silar P."/>
            <person name="Natvig D.O."/>
            <person name="Lalanne C."/>
            <person name="Gautier V."/>
            <person name="Ament-Velasquez S.L."/>
            <person name="Kruys A."/>
            <person name="Hutchinson M.I."/>
            <person name="Powell A.J."/>
            <person name="Barry K."/>
            <person name="Miller A.N."/>
            <person name="Grigoriev I.V."/>
            <person name="Debuchy R."/>
            <person name="Gladieux P."/>
            <person name="Hiltunen Thoren M."/>
            <person name="Johannesson H."/>
        </authorList>
    </citation>
    <scope>NUCLEOTIDE SEQUENCE</scope>
    <source>
        <strain evidence="2">CBS 103.79</strain>
    </source>
</reference>
<name>A0AAN6MPK0_9PEZI</name>
<feature type="signal peptide" evidence="1">
    <location>
        <begin position="1"/>
        <end position="17"/>
    </location>
</feature>
<accession>A0AAN6MPK0</accession>
<organism evidence="2 3">
    <name type="scientific">Staphylotrichum tortipilum</name>
    <dbReference type="NCBI Taxonomy" id="2831512"/>
    <lineage>
        <taxon>Eukaryota</taxon>
        <taxon>Fungi</taxon>
        <taxon>Dikarya</taxon>
        <taxon>Ascomycota</taxon>
        <taxon>Pezizomycotina</taxon>
        <taxon>Sordariomycetes</taxon>
        <taxon>Sordariomycetidae</taxon>
        <taxon>Sordariales</taxon>
        <taxon>Chaetomiaceae</taxon>
        <taxon>Staphylotrichum</taxon>
    </lineage>
</organism>
<dbReference type="AlphaFoldDB" id="A0AAN6MPK0"/>
<dbReference type="EMBL" id="MU855415">
    <property type="protein sequence ID" value="KAK3904063.1"/>
    <property type="molecule type" value="Genomic_DNA"/>
</dbReference>
<reference evidence="2" key="2">
    <citation type="submission" date="2023-05" db="EMBL/GenBank/DDBJ databases">
        <authorList>
            <consortium name="Lawrence Berkeley National Laboratory"/>
            <person name="Steindorff A."/>
            <person name="Hensen N."/>
            <person name="Bonometti L."/>
            <person name="Westerberg I."/>
            <person name="Brannstrom I.O."/>
            <person name="Guillou S."/>
            <person name="Cros-Aarteil S."/>
            <person name="Calhoun S."/>
            <person name="Haridas S."/>
            <person name="Kuo A."/>
            <person name="Mondo S."/>
            <person name="Pangilinan J."/>
            <person name="Riley R."/>
            <person name="Labutti K."/>
            <person name="Andreopoulos B."/>
            <person name="Lipzen A."/>
            <person name="Chen C."/>
            <person name="Yanf M."/>
            <person name="Daum C."/>
            <person name="Ng V."/>
            <person name="Clum A."/>
            <person name="Ohm R."/>
            <person name="Martin F."/>
            <person name="Silar P."/>
            <person name="Natvig D."/>
            <person name="Lalanne C."/>
            <person name="Gautier V."/>
            <person name="Ament-Velasquez S.L."/>
            <person name="Kruys A."/>
            <person name="Hutchinson M.I."/>
            <person name="Powell A.J."/>
            <person name="Barry K."/>
            <person name="Miller A.N."/>
            <person name="Grigoriev I.V."/>
            <person name="Debuchy R."/>
            <person name="Gladieux P."/>
            <person name="Thoren M.H."/>
            <person name="Johannesson H."/>
        </authorList>
    </citation>
    <scope>NUCLEOTIDE SEQUENCE</scope>
    <source>
        <strain evidence="2">CBS 103.79</strain>
    </source>
</reference>
<dbReference type="InterPro" id="IPR029058">
    <property type="entry name" value="AB_hydrolase_fold"/>
</dbReference>
<keyword evidence="1" id="KW-0732">Signal</keyword>
<gene>
    <name evidence="2" type="ORF">C8A05DRAFT_42801</name>
</gene>
<evidence type="ECO:0000256" key="1">
    <source>
        <dbReference type="SAM" id="SignalP"/>
    </source>
</evidence>
<evidence type="ECO:0000313" key="3">
    <source>
        <dbReference type="Proteomes" id="UP001303889"/>
    </source>
</evidence>